<dbReference type="Proteomes" id="UP000054549">
    <property type="component" value="Unassembled WGS sequence"/>
</dbReference>
<accession>A0A0C2SAP3</accession>
<evidence type="ECO:0000313" key="3">
    <source>
        <dbReference type="EMBL" id="KIL59895.1"/>
    </source>
</evidence>
<feature type="region of interest" description="Disordered" evidence="1">
    <location>
        <begin position="179"/>
        <end position="198"/>
    </location>
</feature>
<organism evidence="3 4">
    <name type="scientific">Amanita muscaria (strain Koide BX008)</name>
    <dbReference type="NCBI Taxonomy" id="946122"/>
    <lineage>
        <taxon>Eukaryota</taxon>
        <taxon>Fungi</taxon>
        <taxon>Dikarya</taxon>
        <taxon>Basidiomycota</taxon>
        <taxon>Agaricomycotina</taxon>
        <taxon>Agaricomycetes</taxon>
        <taxon>Agaricomycetidae</taxon>
        <taxon>Agaricales</taxon>
        <taxon>Pluteineae</taxon>
        <taxon>Amanitaceae</taxon>
        <taxon>Amanita</taxon>
    </lineage>
</organism>
<keyword evidence="2" id="KW-0732">Signal</keyword>
<feature type="signal peptide" evidence="2">
    <location>
        <begin position="1"/>
        <end position="20"/>
    </location>
</feature>
<evidence type="ECO:0000256" key="2">
    <source>
        <dbReference type="SAM" id="SignalP"/>
    </source>
</evidence>
<feature type="region of interest" description="Disordered" evidence="1">
    <location>
        <begin position="89"/>
        <end position="145"/>
    </location>
</feature>
<feature type="chain" id="PRO_5002171830" evidence="2">
    <location>
        <begin position="21"/>
        <end position="368"/>
    </location>
</feature>
<protein>
    <submittedName>
        <fullName evidence="3">Uncharacterized protein</fullName>
    </submittedName>
</protein>
<dbReference type="HOGENOM" id="CLU_752213_0_0_1"/>
<keyword evidence="4" id="KW-1185">Reference proteome</keyword>
<feature type="compositionally biased region" description="Low complexity" evidence="1">
    <location>
        <begin position="134"/>
        <end position="145"/>
    </location>
</feature>
<dbReference type="InParanoid" id="A0A0C2SAP3"/>
<dbReference type="EMBL" id="KN818308">
    <property type="protein sequence ID" value="KIL59895.1"/>
    <property type="molecule type" value="Genomic_DNA"/>
</dbReference>
<gene>
    <name evidence="3" type="ORF">M378DRAFT_168775</name>
</gene>
<name>A0A0C2SAP3_AMAMK</name>
<reference evidence="3 4" key="1">
    <citation type="submission" date="2014-04" db="EMBL/GenBank/DDBJ databases">
        <title>Evolutionary Origins and Diversification of the Mycorrhizal Mutualists.</title>
        <authorList>
            <consortium name="DOE Joint Genome Institute"/>
            <consortium name="Mycorrhizal Genomics Consortium"/>
            <person name="Kohler A."/>
            <person name="Kuo A."/>
            <person name="Nagy L.G."/>
            <person name="Floudas D."/>
            <person name="Copeland A."/>
            <person name="Barry K.W."/>
            <person name="Cichocki N."/>
            <person name="Veneault-Fourrey C."/>
            <person name="LaButti K."/>
            <person name="Lindquist E.A."/>
            <person name="Lipzen A."/>
            <person name="Lundell T."/>
            <person name="Morin E."/>
            <person name="Murat C."/>
            <person name="Riley R."/>
            <person name="Ohm R."/>
            <person name="Sun H."/>
            <person name="Tunlid A."/>
            <person name="Henrissat B."/>
            <person name="Grigoriev I.V."/>
            <person name="Hibbett D.S."/>
            <person name="Martin F."/>
        </authorList>
    </citation>
    <scope>NUCLEOTIDE SEQUENCE [LARGE SCALE GENOMIC DNA]</scope>
    <source>
        <strain evidence="3 4">Koide BX008</strain>
    </source>
</reference>
<proteinExistence type="predicted"/>
<evidence type="ECO:0000313" key="4">
    <source>
        <dbReference type="Proteomes" id="UP000054549"/>
    </source>
</evidence>
<sequence length="368" mass="40275">MAFLVTLPWTCLCGVASALARTIKVLIAQDRIVDLEKGADNSAHRDISQSGPLAAVFSAELLIAMRRTISTISRSIYRLKRRKTSEVDVEKGHPVAELTSHPSTCATALKPQSIPQSTPKRKDPTMMNEEENASDSSSNDDNVSSSQSLSISSILNLMPIPVTTPEERALAASILAARAASPSPPNSPSLISPCTDSSHDSSFAPDLDVSTVFNTPLTVDEPMLSSPIQAMRSTPFLEQQSVLYPQGHGLPAIDESEEYNTSVSQEVHDPWTGETGFKFPRIVKRWKKRNTLQFTPPFPVVEEDEREEAVESRRCKANGQICDSPWDNGINESYGLKGRASWRQAMKLSASADEQQIWINNGLQVVAN</sequence>
<evidence type="ECO:0000256" key="1">
    <source>
        <dbReference type="SAM" id="MobiDB-lite"/>
    </source>
</evidence>
<dbReference type="AlphaFoldDB" id="A0A0C2SAP3"/>